<dbReference type="Proteomes" id="UP001139451">
    <property type="component" value="Unassembled WGS sequence"/>
</dbReference>
<dbReference type="EMBL" id="JAMLDX010000004">
    <property type="protein sequence ID" value="MCP3730058.1"/>
    <property type="molecule type" value="Genomic_DNA"/>
</dbReference>
<organism evidence="2 3">
    <name type="scientific">Sphingomonas tagetis</name>
    <dbReference type="NCBI Taxonomy" id="2949092"/>
    <lineage>
        <taxon>Bacteria</taxon>
        <taxon>Pseudomonadati</taxon>
        <taxon>Pseudomonadota</taxon>
        <taxon>Alphaproteobacteria</taxon>
        <taxon>Sphingomonadales</taxon>
        <taxon>Sphingomonadaceae</taxon>
        <taxon>Sphingomonas</taxon>
    </lineage>
</organism>
<gene>
    <name evidence="2" type="ORF">M9978_06410</name>
</gene>
<evidence type="ECO:0000313" key="3">
    <source>
        <dbReference type="Proteomes" id="UP001139451"/>
    </source>
</evidence>
<keyword evidence="3" id="KW-1185">Reference proteome</keyword>
<sequence>MLYLLTSALAMATPATAEVEVRVGYTEQTGCSAIIGGKEYRLPEEREALDAALKAVAEKAKHVALLGDSETPYRCIGALIYVLQVNGATKVEFKTLDR</sequence>
<accession>A0A9X2HFW3</accession>
<keyword evidence="1" id="KW-0732">Signal</keyword>
<dbReference type="AlphaFoldDB" id="A0A9X2HFW3"/>
<name>A0A9X2HFW3_9SPHN</name>
<proteinExistence type="predicted"/>
<evidence type="ECO:0000256" key="1">
    <source>
        <dbReference type="SAM" id="SignalP"/>
    </source>
</evidence>
<feature type="chain" id="PRO_5040738929" evidence="1">
    <location>
        <begin position="18"/>
        <end position="98"/>
    </location>
</feature>
<dbReference type="RefSeq" id="WP_254292184.1">
    <property type="nucleotide sequence ID" value="NZ_JAMLDX010000004.1"/>
</dbReference>
<evidence type="ECO:0000313" key="2">
    <source>
        <dbReference type="EMBL" id="MCP3730058.1"/>
    </source>
</evidence>
<protein>
    <submittedName>
        <fullName evidence="2">Uncharacterized protein</fullName>
    </submittedName>
</protein>
<comment type="caution">
    <text evidence="2">The sequence shown here is derived from an EMBL/GenBank/DDBJ whole genome shotgun (WGS) entry which is preliminary data.</text>
</comment>
<reference evidence="2" key="1">
    <citation type="submission" date="2022-05" db="EMBL/GenBank/DDBJ databases">
        <title>Sphingomonas sp. strain MG17 Genome sequencing and assembly.</title>
        <authorList>
            <person name="Kim I."/>
        </authorList>
    </citation>
    <scope>NUCLEOTIDE SEQUENCE</scope>
    <source>
        <strain evidence="2">MG17</strain>
    </source>
</reference>
<feature type="signal peptide" evidence="1">
    <location>
        <begin position="1"/>
        <end position="17"/>
    </location>
</feature>